<organism evidence="2">
    <name type="scientific">viral metagenome</name>
    <dbReference type="NCBI Taxonomy" id="1070528"/>
    <lineage>
        <taxon>unclassified sequences</taxon>
        <taxon>metagenomes</taxon>
        <taxon>organismal metagenomes</taxon>
    </lineage>
</organism>
<name>A0A6C0GZM2_9ZZZZ</name>
<evidence type="ECO:0000256" key="1">
    <source>
        <dbReference type="SAM" id="MobiDB-lite"/>
    </source>
</evidence>
<evidence type="ECO:0000313" key="2">
    <source>
        <dbReference type="EMBL" id="QHT73722.1"/>
    </source>
</evidence>
<reference evidence="2" key="1">
    <citation type="journal article" date="2020" name="Nature">
        <title>Giant virus diversity and host interactions through global metagenomics.</title>
        <authorList>
            <person name="Schulz F."/>
            <person name="Roux S."/>
            <person name="Paez-Espino D."/>
            <person name="Jungbluth S."/>
            <person name="Walsh D.A."/>
            <person name="Denef V.J."/>
            <person name="McMahon K.D."/>
            <person name="Konstantinidis K.T."/>
            <person name="Eloe-Fadrosh E.A."/>
            <person name="Kyrpides N.C."/>
            <person name="Woyke T."/>
        </authorList>
    </citation>
    <scope>NUCLEOTIDE SEQUENCE</scope>
    <source>
        <strain evidence="2">GVMAG-M-3300023179-4</strain>
    </source>
</reference>
<protein>
    <submittedName>
        <fullName evidence="2">Uncharacterized protein</fullName>
    </submittedName>
</protein>
<feature type="compositionally biased region" description="Basic and acidic residues" evidence="1">
    <location>
        <begin position="181"/>
        <end position="192"/>
    </location>
</feature>
<accession>A0A6C0GZM2</accession>
<proteinExistence type="predicted"/>
<sequence length="256" mass="29610">MAQVSNVQSRTLKVLGNLPESVKDSLSKLPEITLLEKESKFEGKSKTFITADNISEVIDLLSKNNITFRPHFYSLFAKFSNELKSEDINKLNDKVKEIAPKVVVSYSRIDSNGHTGKVVIDRFDDYNLLRTFEGDYTFYKFNRSKAQTRTSNDVQENNNSTDKKESNDGFVPVRQRVFKPRQTEGEKSEYKPRRPFNNGEKTEYKPRRTFNNGEKTEYKPRQPFNNGEPRRAEDSTQRPNARTSRDTKPTYASKVV</sequence>
<feature type="region of interest" description="Disordered" evidence="1">
    <location>
        <begin position="147"/>
        <end position="256"/>
    </location>
</feature>
<dbReference type="EMBL" id="MN739831">
    <property type="protein sequence ID" value="QHT73722.1"/>
    <property type="molecule type" value="Genomic_DNA"/>
</dbReference>
<dbReference type="AlphaFoldDB" id="A0A6C0GZM2"/>
<feature type="compositionally biased region" description="Polar residues" evidence="1">
    <location>
        <begin position="147"/>
        <end position="160"/>
    </location>
</feature>